<dbReference type="EMBL" id="CP117167">
    <property type="protein sequence ID" value="WCT11836.1"/>
    <property type="molecule type" value="Genomic_DNA"/>
</dbReference>
<accession>A0ABY7T635</accession>
<dbReference type="InterPro" id="IPR036249">
    <property type="entry name" value="Thioredoxin-like_sf"/>
</dbReference>
<sequence length="158" mass="17113">MRKLSALLSVAVLMGLAILFFSVKKPEAVRIDTAPATQINFIEDSWGEALKQAAAQHKYIFVDAYATWCGPCKMLKATTFKNAKAADFFNKNFVNVAIDMEKGQGPELASAWGMQAYPTLIIFDSAGNPVLGTVGYIGANDLIKFGQKALSKKPVPAH</sequence>
<proteinExistence type="predicted"/>
<dbReference type="InterPro" id="IPR013766">
    <property type="entry name" value="Thioredoxin_domain"/>
</dbReference>
<evidence type="ECO:0000259" key="2">
    <source>
        <dbReference type="PROSITE" id="PS51352"/>
    </source>
</evidence>
<dbReference type="Gene3D" id="3.40.30.10">
    <property type="entry name" value="Glutaredoxin"/>
    <property type="match status" value="1"/>
</dbReference>
<reference evidence="3 4" key="1">
    <citation type="submission" date="2023-02" db="EMBL/GenBank/DDBJ databases">
        <title>Genome sequence of Mucilaginibacter jinjuensis strain KACC 16571.</title>
        <authorList>
            <person name="Kim S."/>
            <person name="Heo J."/>
            <person name="Kwon S.-W."/>
        </authorList>
    </citation>
    <scope>NUCLEOTIDE SEQUENCE [LARGE SCALE GENOMIC DNA]</scope>
    <source>
        <strain evidence="3 4">KACC 16571</strain>
    </source>
</reference>
<protein>
    <submittedName>
        <fullName evidence="3">Thioredoxin domain-containing protein</fullName>
    </submittedName>
</protein>
<feature type="domain" description="Thioredoxin" evidence="2">
    <location>
        <begin position="28"/>
        <end position="155"/>
    </location>
</feature>
<keyword evidence="4" id="KW-1185">Reference proteome</keyword>
<dbReference type="PANTHER" id="PTHR15337:SF11">
    <property type="entry name" value="THIOREDOXIN DOMAIN-CONTAINING PROTEIN"/>
    <property type="match status" value="1"/>
</dbReference>
<organism evidence="3 4">
    <name type="scientific">Mucilaginibacter jinjuensis</name>
    <dbReference type="NCBI Taxonomy" id="1176721"/>
    <lineage>
        <taxon>Bacteria</taxon>
        <taxon>Pseudomonadati</taxon>
        <taxon>Bacteroidota</taxon>
        <taxon>Sphingobacteriia</taxon>
        <taxon>Sphingobacteriales</taxon>
        <taxon>Sphingobacteriaceae</taxon>
        <taxon>Mucilaginibacter</taxon>
    </lineage>
</organism>
<dbReference type="Pfam" id="PF00085">
    <property type="entry name" value="Thioredoxin"/>
    <property type="match status" value="1"/>
</dbReference>
<evidence type="ECO:0000313" key="4">
    <source>
        <dbReference type="Proteomes" id="UP001216139"/>
    </source>
</evidence>
<keyword evidence="1" id="KW-0732">Signal</keyword>
<dbReference type="InterPro" id="IPR051099">
    <property type="entry name" value="AGR/TXD"/>
</dbReference>
<dbReference type="Proteomes" id="UP001216139">
    <property type="component" value="Chromosome"/>
</dbReference>
<dbReference type="RefSeq" id="WP_273630026.1">
    <property type="nucleotide sequence ID" value="NZ_CP117167.1"/>
</dbReference>
<evidence type="ECO:0000256" key="1">
    <source>
        <dbReference type="ARBA" id="ARBA00022729"/>
    </source>
</evidence>
<name>A0ABY7T635_9SPHI</name>
<gene>
    <name evidence="3" type="ORF">PQO05_24190</name>
</gene>
<dbReference type="PROSITE" id="PS51352">
    <property type="entry name" value="THIOREDOXIN_2"/>
    <property type="match status" value="1"/>
</dbReference>
<evidence type="ECO:0000313" key="3">
    <source>
        <dbReference type="EMBL" id="WCT11836.1"/>
    </source>
</evidence>
<dbReference type="SUPFAM" id="SSF52833">
    <property type="entry name" value="Thioredoxin-like"/>
    <property type="match status" value="1"/>
</dbReference>
<dbReference type="PANTHER" id="PTHR15337">
    <property type="entry name" value="ANTERIOR GRADIENT PROTEIN-RELATED"/>
    <property type="match status" value="1"/>
</dbReference>
<dbReference type="PRINTS" id="PR00421">
    <property type="entry name" value="THIOREDOXIN"/>
</dbReference>